<keyword evidence="2" id="KW-1185">Reference proteome</keyword>
<evidence type="ECO:0000313" key="1">
    <source>
        <dbReference type="EMBL" id="CAG8761536.1"/>
    </source>
</evidence>
<comment type="caution">
    <text evidence="1">The sequence shown here is derived from an EMBL/GenBank/DDBJ whole genome shotgun (WGS) entry which is preliminary data.</text>
</comment>
<evidence type="ECO:0000313" key="2">
    <source>
        <dbReference type="Proteomes" id="UP000789920"/>
    </source>
</evidence>
<reference evidence="1" key="1">
    <citation type="submission" date="2021-06" db="EMBL/GenBank/DDBJ databases">
        <authorList>
            <person name="Kallberg Y."/>
            <person name="Tangrot J."/>
            <person name="Rosling A."/>
        </authorList>
    </citation>
    <scope>NUCLEOTIDE SEQUENCE</scope>
    <source>
        <strain evidence="1">MA461A</strain>
    </source>
</reference>
<dbReference type="EMBL" id="CAJVQC010036525">
    <property type="protein sequence ID" value="CAG8761536.1"/>
    <property type="molecule type" value="Genomic_DNA"/>
</dbReference>
<organism evidence="1 2">
    <name type="scientific">Racocetra persica</name>
    <dbReference type="NCBI Taxonomy" id="160502"/>
    <lineage>
        <taxon>Eukaryota</taxon>
        <taxon>Fungi</taxon>
        <taxon>Fungi incertae sedis</taxon>
        <taxon>Mucoromycota</taxon>
        <taxon>Glomeromycotina</taxon>
        <taxon>Glomeromycetes</taxon>
        <taxon>Diversisporales</taxon>
        <taxon>Gigasporaceae</taxon>
        <taxon>Racocetra</taxon>
    </lineage>
</organism>
<gene>
    <name evidence="1" type="ORF">RPERSI_LOCUS15285</name>
</gene>
<proteinExistence type="predicted"/>
<name>A0ACA9QPK1_9GLOM</name>
<feature type="non-terminal residue" evidence="1">
    <location>
        <position position="1"/>
    </location>
</feature>
<sequence length="128" mass="14485">DFPMAFNLPISPAFGIFTATIQDPSITDNKMIIFHLKRDAYDGITTFQVTMLVLCKYDPKGHHTNIAEATKCQPIISVTRKLVTLKKSNRKTRHEKLEKLAEKLDSPNKTTRKSKQPYSDSAQEESSS</sequence>
<dbReference type="Proteomes" id="UP000789920">
    <property type="component" value="Unassembled WGS sequence"/>
</dbReference>
<accession>A0ACA9QPK1</accession>
<protein>
    <submittedName>
        <fullName evidence="1">24878_t:CDS:1</fullName>
    </submittedName>
</protein>